<reference evidence="2" key="1">
    <citation type="journal article" date="2019" name="Int. J. Syst. Evol. Microbiol.">
        <title>The Global Catalogue of Microorganisms (GCM) 10K type strain sequencing project: providing services to taxonomists for standard genome sequencing and annotation.</title>
        <authorList>
            <consortium name="The Broad Institute Genomics Platform"/>
            <consortium name="The Broad Institute Genome Sequencing Center for Infectious Disease"/>
            <person name="Wu L."/>
            <person name="Ma J."/>
        </authorList>
    </citation>
    <scope>NUCLEOTIDE SEQUENCE [LARGE SCALE GENOMIC DNA]</scope>
    <source>
        <strain evidence="2">JCM 3325</strain>
    </source>
</reference>
<evidence type="ECO:0000313" key="2">
    <source>
        <dbReference type="Proteomes" id="UP001501231"/>
    </source>
</evidence>
<protein>
    <recommendedName>
        <fullName evidence="3">Pyridoxamine 5'-phosphate oxidase family protein</fullName>
    </recommendedName>
</protein>
<keyword evidence="2" id="KW-1185">Reference proteome</keyword>
<evidence type="ECO:0000313" key="1">
    <source>
        <dbReference type="EMBL" id="GAA2413276.1"/>
    </source>
</evidence>
<dbReference type="Pfam" id="PF12900">
    <property type="entry name" value="Pyridox_ox_2"/>
    <property type="match status" value="1"/>
</dbReference>
<dbReference type="EMBL" id="BAAARW010000011">
    <property type="protein sequence ID" value="GAA2413276.1"/>
    <property type="molecule type" value="Genomic_DNA"/>
</dbReference>
<dbReference type="Proteomes" id="UP001501231">
    <property type="component" value="Unassembled WGS sequence"/>
</dbReference>
<dbReference type="InterPro" id="IPR024747">
    <property type="entry name" value="Pyridox_Oxase-rel"/>
</dbReference>
<dbReference type="SUPFAM" id="SSF50475">
    <property type="entry name" value="FMN-binding split barrel"/>
    <property type="match status" value="1"/>
</dbReference>
<gene>
    <name evidence="1" type="ORF">GCM10010191_23750</name>
</gene>
<dbReference type="InterPro" id="IPR012349">
    <property type="entry name" value="Split_barrel_FMN-bd"/>
</dbReference>
<accession>A0ABP5VZR9</accession>
<comment type="caution">
    <text evidence="1">The sequence shown here is derived from an EMBL/GenBank/DDBJ whole genome shotgun (WGS) entry which is preliminary data.</text>
</comment>
<dbReference type="Gene3D" id="2.30.110.10">
    <property type="entry name" value="Electron Transport, Fmn-binding Protein, Chain A"/>
    <property type="match status" value="1"/>
</dbReference>
<name>A0ABP5VZR9_9ACTN</name>
<proteinExistence type="predicted"/>
<organism evidence="1 2">
    <name type="scientific">Actinomadura vinacea</name>
    <dbReference type="NCBI Taxonomy" id="115336"/>
    <lineage>
        <taxon>Bacteria</taxon>
        <taxon>Bacillati</taxon>
        <taxon>Actinomycetota</taxon>
        <taxon>Actinomycetes</taxon>
        <taxon>Streptosporangiales</taxon>
        <taxon>Thermomonosporaceae</taxon>
        <taxon>Actinomadura</taxon>
    </lineage>
</organism>
<sequence length="149" mass="15776">MNMTASGGAPSGGPVLEELERAECLALIRPGGVGRVAFDDGEGPTVIPVNYTLDGEAVVFRTSLEGRLTHSLATAMTGAAVRIAFEVDDIDAERHEGWSVLLRGGGHLLPDHERPPAATVQPWPGGERPVYIRLAPQEISGRHLRPAPA</sequence>
<evidence type="ECO:0008006" key="3">
    <source>
        <dbReference type="Google" id="ProtNLM"/>
    </source>
</evidence>